<feature type="region of interest" description="Disordered" evidence="5">
    <location>
        <begin position="391"/>
        <end position="415"/>
    </location>
</feature>
<evidence type="ECO:0000256" key="3">
    <source>
        <dbReference type="ARBA" id="ARBA00022989"/>
    </source>
</evidence>
<keyword evidence="9" id="KW-1185">Reference proteome</keyword>
<dbReference type="InterPro" id="IPR017981">
    <property type="entry name" value="GPCR_2-like_7TM"/>
</dbReference>
<dbReference type="GO" id="GO:0004930">
    <property type="term" value="F:G protein-coupled receptor activity"/>
    <property type="evidence" value="ECO:0007669"/>
    <property type="project" value="TreeGrafter"/>
</dbReference>
<evidence type="ECO:0000256" key="1">
    <source>
        <dbReference type="ARBA" id="ARBA00004141"/>
    </source>
</evidence>
<evidence type="ECO:0000256" key="6">
    <source>
        <dbReference type="SAM" id="Phobius"/>
    </source>
</evidence>
<dbReference type="Gene3D" id="1.20.1070.10">
    <property type="entry name" value="Rhodopsin 7-helix transmembrane proteins"/>
    <property type="match status" value="1"/>
</dbReference>
<dbReference type="AlphaFoldDB" id="A0A6A5S042"/>
<feature type="domain" description="G-protein coupled receptors family 2 profile 2" evidence="7">
    <location>
        <begin position="12"/>
        <end position="178"/>
    </location>
</feature>
<feature type="transmembrane region" description="Helical" evidence="6">
    <location>
        <begin position="47"/>
        <end position="69"/>
    </location>
</feature>
<dbReference type="PROSITE" id="PS50261">
    <property type="entry name" value="G_PROTEIN_RECEP_F2_4"/>
    <property type="match status" value="1"/>
</dbReference>
<dbReference type="PANTHER" id="PTHR23112">
    <property type="entry name" value="G PROTEIN-COUPLED RECEPTOR 157-RELATED"/>
    <property type="match status" value="1"/>
</dbReference>
<evidence type="ECO:0000256" key="2">
    <source>
        <dbReference type="ARBA" id="ARBA00022692"/>
    </source>
</evidence>
<dbReference type="GO" id="GO:0005886">
    <property type="term" value="C:plasma membrane"/>
    <property type="evidence" value="ECO:0007669"/>
    <property type="project" value="TreeGrafter"/>
</dbReference>
<dbReference type="OrthoDB" id="18453at2759"/>
<dbReference type="InterPro" id="IPR022343">
    <property type="entry name" value="GCR1-cAMP_receptor"/>
</dbReference>
<dbReference type="GeneID" id="54346200"/>
<proteinExistence type="predicted"/>
<feature type="compositionally biased region" description="Polar residues" evidence="5">
    <location>
        <begin position="406"/>
        <end position="415"/>
    </location>
</feature>
<feature type="transmembrane region" description="Helical" evidence="6">
    <location>
        <begin position="20"/>
        <end position="40"/>
    </location>
</feature>
<dbReference type="PANTHER" id="PTHR23112:SF0">
    <property type="entry name" value="TRANSMEMBRANE PROTEIN 116"/>
    <property type="match status" value="1"/>
</dbReference>
<evidence type="ECO:0000259" key="7">
    <source>
        <dbReference type="PROSITE" id="PS50261"/>
    </source>
</evidence>
<dbReference type="Pfam" id="PF05462">
    <property type="entry name" value="Dicty_CAR"/>
    <property type="match status" value="1"/>
</dbReference>
<evidence type="ECO:0000256" key="5">
    <source>
        <dbReference type="SAM" id="MobiDB-lite"/>
    </source>
</evidence>
<dbReference type="PRINTS" id="PR02001">
    <property type="entry name" value="GCR1CAMPR"/>
</dbReference>
<evidence type="ECO:0000313" key="9">
    <source>
        <dbReference type="Proteomes" id="UP000800082"/>
    </source>
</evidence>
<comment type="subcellular location">
    <subcellularLocation>
        <location evidence="1">Membrane</location>
        <topology evidence="1">Multi-pass membrane protein</topology>
    </subcellularLocation>
</comment>
<feature type="transmembrane region" description="Helical" evidence="6">
    <location>
        <begin position="355"/>
        <end position="373"/>
    </location>
</feature>
<keyword evidence="2 6" id="KW-0812">Transmembrane</keyword>
<dbReference type="GO" id="GO:0007189">
    <property type="term" value="P:adenylate cyclase-activating G protein-coupled receptor signaling pathway"/>
    <property type="evidence" value="ECO:0007669"/>
    <property type="project" value="TreeGrafter"/>
</dbReference>
<organism evidence="8 9">
    <name type="scientific">Didymella exigua CBS 183.55</name>
    <dbReference type="NCBI Taxonomy" id="1150837"/>
    <lineage>
        <taxon>Eukaryota</taxon>
        <taxon>Fungi</taxon>
        <taxon>Dikarya</taxon>
        <taxon>Ascomycota</taxon>
        <taxon>Pezizomycotina</taxon>
        <taxon>Dothideomycetes</taxon>
        <taxon>Pleosporomycetidae</taxon>
        <taxon>Pleosporales</taxon>
        <taxon>Pleosporineae</taxon>
        <taxon>Didymellaceae</taxon>
        <taxon>Didymella</taxon>
    </lineage>
</organism>
<dbReference type="SUPFAM" id="SSF81321">
    <property type="entry name" value="Family A G protein-coupled receptor-like"/>
    <property type="match status" value="1"/>
</dbReference>
<feature type="transmembrane region" description="Helical" evidence="6">
    <location>
        <begin position="173"/>
        <end position="194"/>
    </location>
</feature>
<dbReference type="RefSeq" id="XP_033454333.1">
    <property type="nucleotide sequence ID" value="XM_033588553.1"/>
</dbReference>
<dbReference type="Proteomes" id="UP000800082">
    <property type="component" value="Unassembled WGS sequence"/>
</dbReference>
<evidence type="ECO:0000256" key="4">
    <source>
        <dbReference type="ARBA" id="ARBA00023136"/>
    </source>
</evidence>
<feature type="transmembrane region" description="Helical" evidence="6">
    <location>
        <begin position="125"/>
        <end position="143"/>
    </location>
</feature>
<protein>
    <recommendedName>
        <fullName evidence="7">G-protein coupled receptors family 2 profile 2 domain-containing protein</fullName>
    </recommendedName>
</protein>
<dbReference type="EMBL" id="ML978956">
    <property type="protein sequence ID" value="KAF1934085.1"/>
    <property type="molecule type" value="Genomic_DNA"/>
</dbReference>
<accession>A0A6A5S042</accession>
<dbReference type="GO" id="GO:0007166">
    <property type="term" value="P:cell surface receptor signaling pathway"/>
    <property type="evidence" value="ECO:0007669"/>
    <property type="project" value="InterPro"/>
</dbReference>
<feature type="transmembrane region" description="Helical" evidence="6">
    <location>
        <begin position="89"/>
        <end position="109"/>
    </location>
</feature>
<keyword evidence="3 6" id="KW-1133">Transmembrane helix</keyword>
<feature type="transmembrane region" description="Helical" evidence="6">
    <location>
        <begin position="317"/>
        <end position="335"/>
    </location>
</feature>
<name>A0A6A5S042_9PLEO</name>
<gene>
    <name evidence="8" type="ORF">M421DRAFT_246</name>
</gene>
<reference evidence="8" key="1">
    <citation type="journal article" date="2020" name="Stud. Mycol.">
        <title>101 Dothideomycetes genomes: a test case for predicting lifestyles and emergence of pathogens.</title>
        <authorList>
            <person name="Haridas S."/>
            <person name="Albert R."/>
            <person name="Binder M."/>
            <person name="Bloem J."/>
            <person name="Labutti K."/>
            <person name="Salamov A."/>
            <person name="Andreopoulos B."/>
            <person name="Baker S."/>
            <person name="Barry K."/>
            <person name="Bills G."/>
            <person name="Bluhm B."/>
            <person name="Cannon C."/>
            <person name="Castanera R."/>
            <person name="Culley D."/>
            <person name="Daum C."/>
            <person name="Ezra D."/>
            <person name="Gonzalez J."/>
            <person name="Henrissat B."/>
            <person name="Kuo A."/>
            <person name="Liang C."/>
            <person name="Lipzen A."/>
            <person name="Lutzoni F."/>
            <person name="Magnuson J."/>
            <person name="Mondo S."/>
            <person name="Nolan M."/>
            <person name="Ohm R."/>
            <person name="Pangilinan J."/>
            <person name="Park H.-J."/>
            <person name="Ramirez L."/>
            <person name="Alfaro M."/>
            <person name="Sun H."/>
            <person name="Tritt A."/>
            <person name="Yoshinaga Y."/>
            <person name="Zwiers L.-H."/>
            <person name="Turgeon B."/>
            <person name="Goodwin S."/>
            <person name="Spatafora J."/>
            <person name="Crous P."/>
            <person name="Grigoriev I."/>
        </authorList>
    </citation>
    <scope>NUCLEOTIDE SEQUENCE</scope>
    <source>
        <strain evidence="8">CBS 183.55</strain>
    </source>
</reference>
<evidence type="ECO:0000313" key="8">
    <source>
        <dbReference type="EMBL" id="KAF1934085.1"/>
    </source>
</evidence>
<sequence>MAALTGEQLLGVGIATRMSSVVSILGSLFIIGSYLCLPYFRRPTTRLIFYATWGNLLTNVATLVSVSAIPGGAVSASPLCQVQAFLIQWFMLADPFWVFCMALNVGLIFKVKRFDGSKMPDYEKWYGLVAYGVPAVVPITYLVHDQVSSHGIVGPAILWCWVRKEFDWMRITLFYAPMWILAVATMSIHMWVGLKIYRAKMEMRRCLQESQQRLAQACPSTLEDPFVDPQDQITVTTNISHENVSRRTALLVPLNPNSPVRYHKPLLMGKYRATAYAAPLASGDFATLPSPQVPVFRPSEHAAHVQRREETSEAFRYFKSALLLFVALVVVWVPSSANRLYQLGHPERASFALNLISALVLPTQGFWNAVIYAQASWDECKRAWAGFRRGESGGSTAGVARELSSMDPSDSKLTV</sequence>
<keyword evidence="4 6" id="KW-0472">Membrane</keyword>